<organism evidence="4 5">
    <name type="scientific">Sporocytophaga myxococcoides</name>
    <dbReference type="NCBI Taxonomy" id="153721"/>
    <lineage>
        <taxon>Bacteria</taxon>
        <taxon>Pseudomonadati</taxon>
        <taxon>Bacteroidota</taxon>
        <taxon>Cytophagia</taxon>
        <taxon>Cytophagales</taxon>
        <taxon>Cytophagaceae</taxon>
        <taxon>Sporocytophaga</taxon>
    </lineage>
</organism>
<reference evidence="4 5" key="1">
    <citation type="submission" date="2014-09" db="EMBL/GenBank/DDBJ databases">
        <title>Sporocytophaga myxococcoides PG-01 genome sequencing.</title>
        <authorList>
            <person name="Liu L."/>
            <person name="Gao P.J."/>
            <person name="Chen G.J."/>
            <person name="Wang L.S."/>
        </authorList>
    </citation>
    <scope>NUCLEOTIDE SEQUENCE [LARGE SCALE GENOMIC DNA]</scope>
    <source>
        <strain evidence="4 5">PG-01</strain>
    </source>
</reference>
<proteinExistence type="inferred from homology"/>
<evidence type="ECO:0000313" key="5">
    <source>
        <dbReference type="Proteomes" id="UP000030185"/>
    </source>
</evidence>
<dbReference type="STRING" id="153721.MYP_4344"/>
<keyword evidence="2" id="KW-0624">Polysaccharide degradation</keyword>
<keyword evidence="5" id="KW-1185">Reference proteome</keyword>
<dbReference type="AlphaFoldDB" id="A0A098LKT5"/>
<dbReference type="InterPro" id="IPR011050">
    <property type="entry name" value="Pectin_lyase_fold/virulence"/>
</dbReference>
<dbReference type="PANTHER" id="PTHR31683">
    <property type="entry name" value="PECTATE LYASE 18-RELATED"/>
    <property type="match status" value="1"/>
</dbReference>
<accession>A0A098LKT5</accession>
<evidence type="ECO:0000256" key="2">
    <source>
        <dbReference type="RuleBase" id="RU361173"/>
    </source>
</evidence>
<dbReference type="InterPro" id="IPR026444">
    <property type="entry name" value="Secre_tail"/>
</dbReference>
<comment type="similarity">
    <text evidence="2">Belongs to the polysaccharide lyase 1 family.</text>
</comment>
<keyword evidence="1 2" id="KW-0456">Lyase</keyword>
<dbReference type="SUPFAM" id="SSF51126">
    <property type="entry name" value="Pectin lyase-like"/>
    <property type="match status" value="1"/>
</dbReference>
<gene>
    <name evidence="4" type="ORF">MYP_4344</name>
</gene>
<dbReference type="Proteomes" id="UP000030185">
    <property type="component" value="Unassembled WGS sequence"/>
</dbReference>
<dbReference type="EMBL" id="BBLT01000011">
    <property type="protein sequence ID" value="GAL87114.1"/>
    <property type="molecule type" value="Genomic_DNA"/>
</dbReference>
<dbReference type="PANTHER" id="PTHR31683:SF18">
    <property type="entry name" value="PECTATE LYASE 21-RELATED"/>
    <property type="match status" value="1"/>
</dbReference>
<keyword evidence="2" id="KW-0119">Carbohydrate metabolism</keyword>
<comment type="subcellular location">
    <subcellularLocation>
        <location evidence="2">Secreted</location>
    </subcellularLocation>
</comment>
<dbReference type="Pfam" id="PF00544">
    <property type="entry name" value="Pectate_lyase_4"/>
    <property type="match status" value="1"/>
</dbReference>
<dbReference type="NCBIfam" id="TIGR04183">
    <property type="entry name" value="Por_Secre_tail"/>
    <property type="match status" value="1"/>
</dbReference>
<dbReference type="InterPro" id="IPR012334">
    <property type="entry name" value="Pectin_lyas_fold"/>
</dbReference>
<protein>
    <submittedName>
        <fullName evidence="4">Putative pectin/pectate lyase</fullName>
    </submittedName>
</protein>
<dbReference type="Gene3D" id="2.160.20.10">
    <property type="entry name" value="Single-stranded right-handed beta-helix, Pectin lyase-like"/>
    <property type="match status" value="1"/>
</dbReference>
<comment type="caution">
    <text evidence="4">The sequence shown here is derived from an EMBL/GenBank/DDBJ whole genome shotgun (WGS) entry which is preliminary data.</text>
</comment>
<evidence type="ECO:0000259" key="3">
    <source>
        <dbReference type="SMART" id="SM00656"/>
    </source>
</evidence>
<dbReference type="InterPro" id="IPR045032">
    <property type="entry name" value="PEL"/>
</dbReference>
<feature type="domain" description="Pectate lyase" evidence="3">
    <location>
        <begin position="49"/>
        <end position="288"/>
    </location>
</feature>
<dbReference type="Pfam" id="PF18962">
    <property type="entry name" value="Por_Secre_tail"/>
    <property type="match status" value="1"/>
</dbReference>
<dbReference type="GO" id="GO:0030570">
    <property type="term" value="F:pectate lyase activity"/>
    <property type="evidence" value="ECO:0007669"/>
    <property type="project" value="InterPro"/>
</dbReference>
<sequence>MNLKMLKVGIVTLLLIALFSTFGLQLNAQVQDSEPCGYASLEGGTTGGAGGPVVVPTSFAELQLYASGPNPVIILIDREFKGPNVLRLGSNKTLFGVGTKGFFNQIGVSIQCQHNIIIRNLKFTMKGVPISNDGENKIAGFNFDPDCIAIQADDETVPETERKSSHIWIDHCEFYNEDPTLMTDYDRYDGLLDAKNNCQYITISWNYFHDHHKACLFGKGNSDDFDRKITMHHNKFENIGSRMPLMRFGKLHMFNNYTTRCLEGNGLNVRINSNAYLEKNYYEDVKKPVFGKLSEGGKALLKDNIFKNCDRMPAITLPNALSQGASSLSGSEEFETSNFSPPYQCASITFPVVDVPAKVNQYVGVGKLHAPAIVTGINNAAEDLSIHIYPNPTQGLINLNAKHFWTLTNLQGQVLIEGHSEVLDLNGYTSGMYFLKLDSKVVKIQKQ</sequence>
<dbReference type="InterPro" id="IPR002022">
    <property type="entry name" value="Pec_lyase"/>
</dbReference>
<evidence type="ECO:0000256" key="1">
    <source>
        <dbReference type="ARBA" id="ARBA00023239"/>
    </source>
</evidence>
<evidence type="ECO:0000313" key="4">
    <source>
        <dbReference type="EMBL" id="GAL87114.1"/>
    </source>
</evidence>
<dbReference type="SMART" id="SM00656">
    <property type="entry name" value="Amb_all"/>
    <property type="match status" value="1"/>
</dbReference>
<dbReference type="GO" id="GO:0000272">
    <property type="term" value="P:polysaccharide catabolic process"/>
    <property type="evidence" value="ECO:0007669"/>
    <property type="project" value="UniProtKB-KW"/>
</dbReference>
<dbReference type="GO" id="GO:0005576">
    <property type="term" value="C:extracellular region"/>
    <property type="evidence" value="ECO:0007669"/>
    <property type="project" value="UniProtKB-SubCell"/>
</dbReference>
<keyword evidence="2" id="KW-0964">Secreted</keyword>
<name>A0A098LKT5_9BACT</name>
<dbReference type="eggNOG" id="COG3866">
    <property type="taxonomic scope" value="Bacteria"/>
</dbReference>